<organism evidence="3 4">
    <name type="scientific">Vibrio ulleungensis</name>
    <dbReference type="NCBI Taxonomy" id="2807619"/>
    <lineage>
        <taxon>Bacteria</taxon>
        <taxon>Pseudomonadati</taxon>
        <taxon>Pseudomonadota</taxon>
        <taxon>Gammaproteobacteria</taxon>
        <taxon>Vibrionales</taxon>
        <taxon>Vibrionaceae</taxon>
        <taxon>Vibrio</taxon>
    </lineage>
</organism>
<dbReference type="Proteomes" id="UP000809621">
    <property type="component" value="Unassembled WGS sequence"/>
</dbReference>
<dbReference type="SMART" id="SM00327">
    <property type="entry name" value="VWA"/>
    <property type="match status" value="1"/>
</dbReference>
<sequence length="354" mass="39176">MIEFSHPWALVLAILPFFVYRLAPAYRTKQSALQVPFFDVLVDVMGLKASKGATELKSSRWQKASLLFGWTVLVIAMAKPVWLGEPQTREVTGRDLMIVLDLSGSMATDDFVDEQGEKLSRLDAAKNVLVEFSEQREGDRLGLILFGDSAFLQAPFTADHSTWVDLLLETRVAMAGQSTHLGDAIGLGIKTFIEDEKDLLESSDSNDSSAAPVKQKVLIVLTDGNDTDSLVPPIEAAKIAASYDIRIHMVAMGDPKTVGENAMDMEVVEQVASLTKGESFVALSPSELSLIYQTISDLEPAFFESFTYQPKVSVHYVPMLLLLLNYLIMMTFYTVKRYFSHRSTVSEEGSQNVD</sequence>
<feature type="transmembrane region" description="Helical" evidence="1">
    <location>
        <begin position="316"/>
        <end position="335"/>
    </location>
</feature>
<keyword evidence="1" id="KW-1133">Transmembrane helix</keyword>
<dbReference type="InterPro" id="IPR002035">
    <property type="entry name" value="VWF_A"/>
</dbReference>
<dbReference type="EMBL" id="JAFEUM010000002">
    <property type="protein sequence ID" value="MBM7035831.1"/>
    <property type="molecule type" value="Genomic_DNA"/>
</dbReference>
<feature type="transmembrane region" description="Helical" evidence="1">
    <location>
        <begin position="6"/>
        <end position="23"/>
    </location>
</feature>
<dbReference type="SUPFAM" id="SSF53300">
    <property type="entry name" value="vWA-like"/>
    <property type="match status" value="1"/>
</dbReference>
<evidence type="ECO:0000259" key="2">
    <source>
        <dbReference type="PROSITE" id="PS50234"/>
    </source>
</evidence>
<dbReference type="PANTHER" id="PTHR22550:SF18">
    <property type="entry name" value="VWFA DOMAIN-CONTAINING PROTEIN"/>
    <property type="match status" value="1"/>
</dbReference>
<keyword evidence="4" id="KW-1185">Reference proteome</keyword>
<evidence type="ECO:0000313" key="3">
    <source>
        <dbReference type="EMBL" id="MBM7035831.1"/>
    </source>
</evidence>
<dbReference type="InterPro" id="IPR050768">
    <property type="entry name" value="UPF0353/GerABKA_families"/>
</dbReference>
<dbReference type="PANTHER" id="PTHR22550">
    <property type="entry name" value="SPORE GERMINATION PROTEIN"/>
    <property type="match status" value="1"/>
</dbReference>
<dbReference type="PRINTS" id="PR00453">
    <property type="entry name" value="VWFADOMAIN"/>
</dbReference>
<dbReference type="PROSITE" id="PS50234">
    <property type="entry name" value="VWFA"/>
    <property type="match status" value="1"/>
</dbReference>
<gene>
    <name evidence="3" type="ORF">JQC93_05370</name>
</gene>
<dbReference type="Pfam" id="PF00092">
    <property type="entry name" value="VWA"/>
    <property type="match status" value="1"/>
</dbReference>
<comment type="caution">
    <text evidence="3">The sequence shown here is derived from an EMBL/GenBank/DDBJ whole genome shotgun (WGS) entry which is preliminary data.</text>
</comment>
<protein>
    <submittedName>
        <fullName evidence="3">VWA domain-containing protein</fullName>
    </submittedName>
</protein>
<dbReference type="RefSeq" id="WP_205157459.1">
    <property type="nucleotide sequence ID" value="NZ_JAFEUM010000002.1"/>
</dbReference>
<keyword evidence="1" id="KW-0812">Transmembrane</keyword>
<accession>A0ABS2HFF4</accession>
<feature type="domain" description="VWFA" evidence="2">
    <location>
        <begin position="95"/>
        <end position="295"/>
    </location>
</feature>
<keyword evidence="1" id="KW-0472">Membrane</keyword>
<proteinExistence type="predicted"/>
<dbReference type="Gene3D" id="3.40.50.410">
    <property type="entry name" value="von Willebrand factor, type A domain"/>
    <property type="match status" value="1"/>
</dbReference>
<reference evidence="3 4" key="1">
    <citation type="submission" date="2021-02" db="EMBL/GenBank/DDBJ databases">
        <authorList>
            <person name="Park J.-S."/>
        </authorList>
    </citation>
    <scope>NUCLEOTIDE SEQUENCE [LARGE SCALE GENOMIC DNA]</scope>
    <source>
        <strain evidence="3 4">188UL20-2</strain>
    </source>
</reference>
<evidence type="ECO:0000313" key="4">
    <source>
        <dbReference type="Proteomes" id="UP000809621"/>
    </source>
</evidence>
<name>A0ABS2HFF4_9VIBR</name>
<evidence type="ECO:0000256" key="1">
    <source>
        <dbReference type="SAM" id="Phobius"/>
    </source>
</evidence>
<dbReference type="InterPro" id="IPR036465">
    <property type="entry name" value="vWFA_dom_sf"/>
</dbReference>